<comment type="similarity">
    <text evidence="3">Belongs to the DEAD box helicase family. DEAH subfamily. DDX11/CHL1 sub-subfamily.</text>
</comment>
<dbReference type="Pfam" id="PF13307">
    <property type="entry name" value="Helicase_C_2"/>
    <property type="match status" value="1"/>
</dbReference>
<evidence type="ECO:0000256" key="18">
    <source>
        <dbReference type="ARBA" id="ARBA00044998"/>
    </source>
</evidence>
<organism evidence="25">
    <name type="scientific">Melampsora larici-populina (strain 98AG31 / pathotype 3-4-7)</name>
    <name type="common">Poplar leaf rust fungus</name>
    <dbReference type="NCBI Taxonomy" id="747676"/>
    <lineage>
        <taxon>Eukaryota</taxon>
        <taxon>Fungi</taxon>
        <taxon>Dikarya</taxon>
        <taxon>Basidiomycota</taxon>
        <taxon>Pucciniomycotina</taxon>
        <taxon>Pucciniomycetes</taxon>
        <taxon>Pucciniales</taxon>
        <taxon>Melampsoraceae</taxon>
        <taxon>Melampsora</taxon>
    </lineage>
</organism>
<dbReference type="FunCoup" id="F4RXW7">
    <property type="interactions" value="647"/>
</dbReference>
<name>F4RXW7_MELLP</name>
<dbReference type="NCBIfam" id="TIGR00604">
    <property type="entry name" value="rad3"/>
    <property type="match status" value="1"/>
</dbReference>
<keyword evidence="9" id="KW-0347">Helicase</keyword>
<keyword evidence="8" id="KW-0378">Hydrolase</keyword>
<dbReference type="EC" id="5.6.2.3" evidence="17"/>
<keyword evidence="7" id="KW-0547">Nucleotide-binding</keyword>
<dbReference type="KEGG" id="mlr:MELLADRAFT_38383"/>
<dbReference type="GO" id="GO:0003677">
    <property type="term" value="F:DNA binding"/>
    <property type="evidence" value="ECO:0007669"/>
    <property type="project" value="InterPro"/>
</dbReference>
<gene>
    <name evidence="24" type="ORF">MELLADRAFT_38383</name>
</gene>
<dbReference type="GeneID" id="18927710"/>
<dbReference type="InterPro" id="IPR006554">
    <property type="entry name" value="Helicase-like_DEXD_c2"/>
</dbReference>
<evidence type="ECO:0000256" key="13">
    <source>
        <dbReference type="ARBA" id="ARBA00023235"/>
    </source>
</evidence>
<evidence type="ECO:0000256" key="8">
    <source>
        <dbReference type="ARBA" id="ARBA00022801"/>
    </source>
</evidence>
<comment type="function">
    <text evidence="20">ATP-dependent DNA helicase important for chromosome transmission and normal cell cycle progression in G(2)/M. May have a role in changing DNA topology to allow the loading of proteins involved in maintaining sister chromatid cohesion in the vicinity of the centromeres. Has a specific role in chromosome segregation during meiosis II.</text>
</comment>
<dbReference type="SMART" id="SM00488">
    <property type="entry name" value="DEXDc2"/>
    <property type="match status" value="1"/>
</dbReference>
<dbReference type="InParanoid" id="F4RXW7"/>
<reference evidence="25" key="1">
    <citation type="journal article" date="2011" name="Proc. Natl. Acad. Sci. U.S.A.">
        <title>Obligate biotrophy features unraveled by the genomic analysis of rust fungi.</title>
        <authorList>
            <person name="Duplessis S."/>
            <person name="Cuomo C.A."/>
            <person name="Lin Y.-C."/>
            <person name="Aerts A."/>
            <person name="Tisserant E."/>
            <person name="Veneault-Fourrey C."/>
            <person name="Joly D.L."/>
            <person name="Hacquard S."/>
            <person name="Amselem J."/>
            <person name="Cantarel B.L."/>
            <person name="Chiu R."/>
            <person name="Coutinho P.M."/>
            <person name="Feau N."/>
            <person name="Field M."/>
            <person name="Frey P."/>
            <person name="Gelhaye E."/>
            <person name="Goldberg J."/>
            <person name="Grabherr M.G."/>
            <person name="Kodira C.D."/>
            <person name="Kohler A."/>
            <person name="Kuees U."/>
            <person name="Lindquist E.A."/>
            <person name="Lucas S.M."/>
            <person name="Mago R."/>
            <person name="Mauceli E."/>
            <person name="Morin E."/>
            <person name="Murat C."/>
            <person name="Pangilinan J.L."/>
            <person name="Park R."/>
            <person name="Pearson M."/>
            <person name="Quesneville H."/>
            <person name="Rouhier N."/>
            <person name="Sakthikumar S."/>
            <person name="Salamov A.A."/>
            <person name="Schmutz J."/>
            <person name="Selles B."/>
            <person name="Shapiro H."/>
            <person name="Tanguay P."/>
            <person name="Tuskan G.A."/>
            <person name="Henrissat B."/>
            <person name="Van de Peer Y."/>
            <person name="Rouze P."/>
            <person name="Ellis J.G."/>
            <person name="Dodds P.N."/>
            <person name="Schein J.E."/>
            <person name="Zhong S."/>
            <person name="Hamelin R.C."/>
            <person name="Grigoriev I.V."/>
            <person name="Szabo L.J."/>
            <person name="Martin F."/>
        </authorList>
    </citation>
    <scope>NUCLEOTIDE SEQUENCE [LARGE SCALE GENOMIC DNA]</scope>
    <source>
        <strain evidence="25">98AG31 / pathotype 3-4-7</strain>
    </source>
</reference>
<evidence type="ECO:0000256" key="9">
    <source>
        <dbReference type="ARBA" id="ARBA00022806"/>
    </source>
</evidence>
<evidence type="ECO:0000256" key="2">
    <source>
        <dbReference type="ARBA" id="ARBA00004123"/>
    </source>
</evidence>
<evidence type="ECO:0000313" key="25">
    <source>
        <dbReference type="Proteomes" id="UP000001072"/>
    </source>
</evidence>
<dbReference type="GO" id="GO:0046872">
    <property type="term" value="F:metal ion binding"/>
    <property type="evidence" value="ECO:0007669"/>
    <property type="project" value="UniProtKB-KW"/>
</dbReference>
<comment type="cofactor">
    <cofactor evidence="1">
        <name>[4Fe-4S] cluster</name>
        <dbReference type="ChEBI" id="CHEBI:49883"/>
    </cofactor>
</comment>
<feature type="compositionally biased region" description="Basic and acidic residues" evidence="22">
    <location>
        <begin position="108"/>
        <end position="119"/>
    </location>
</feature>
<keyword evidence="15" id="KW-0131">Cell cycle</keyword>
<dbReference type="PROSITE" id="PS51193">
    <property type="entry name" value="HELICASE_ATP_BIND_2"/>
    <property type="match status" value="1"/>
</dbReference>
<evidence type="ECO:0000256" key="10">
    <source>
        <dbReference type="ARBA" id="ARBA00022840"/>
    </source>
</evidence>
<evidence type="ECO:0000256" key="16">
    <source>
        <dbReference type="ARBA" id="ARBA00029709"/>
    </source>
</evidence>
<accession>F4RXW7</accession>
<dbReference type="GO" id="GO:0005524">
    <property type="term" value="F:ATP binding"/>
    <property type="evidence" value="ECO:0007669"/>
    <property type="project" value="UniProtKB-KW"/>
</dbReference>
<dbReference type="InterPro" id="IPR045028">
    <property type="entry name" value="DinG/Rad3-like"/>
</dbReference>
<keyword evidence="25" id="KW-1185">Reference proteome</keyword>
<keyword evidence="14" id="KW-0539">Nucleus</keyword>
<evidence type="ECO:0000256" key="17">
    <source>
        <dbReference type="ARBA" id="ARBA00044969"/>
    </source>
</evidence>
<dbReference type="InterPro" id="IPR010614">
    <property type="entry name" value="RAD3-like_helicase_DEAD"/>
</dbReference>
<dbReference type="Gene3D" id="3.40.50.300">
    <property type="entry name" value="P-loop containing nucleotide triphosphate hydrolases"/>
    <property type="match status" value="3"/>
</dbReference>
<dbReference type="GO" id="GO:0035861">
    <property type="term" value="C:site of double-strand break"/>
    <property type="evidence" value="ECO:0007669"/>
    <property type="project" value="EnsemblFungi"/>
</dbReference>
<feature type="region of interest" description="Disordered" evidence="22">
    <location>
        <begin position="108"/>
        <end position="165"/>
    </location>
</feature>
<evidence type="ECO:0000256" key="5">
    <source>
        <dbReference type="ARBA" id="ARBA00017386"/>
    </source>
</evidence>
<dbReference type="HOGENOM" id="CLU_006515_2_0_1"/>
<evidence type="ECO:0000313" key="24">
    <source>
        <dbReference type="EMBL" id="EGG02802.1"/>
    </source>
</evidence>
<evidence type="ECO:0000256" key="7">
    <source>
        <dbReference type="ARBA" id="ARBA00022741"/>
    </source>
</evidence>
<evidence type="ECO:0000256" key="19">
    <source>
        <dbReference type="ARBA" id="ARBA00045008"/>
    </source>
</evidence>
<dbReference type="PANTHER" id="PTHR11472:SF41">
    <property type="entry name" value="ATP-DEPENDENT DNA HELICASE DDX11-RELATED"/>
    <property type="match status" value="1"/>
</dbReference>
<dbReference type="eggNOG" id="KOG1133">
    <property type="taxonomic scope" value="Eukaryota"/>
</dbReference>
<dbReference type="InterPro" id="IPR006555">
    <property type="entry name" value="ATP-dep_Helicase_C"/>
</dbReference>
<evidence type="ECO:0000256" key="14">
    <source>
        <dbReference type="ARBA" id="ARBA00023242"/>
    </source>
</evidence>
<evidence type="ECO:0000256" key="4">
    <source>
        <dbReference type="ARBA" id="ARBA00016387"/>
    </source>
</evidence>
<dbReference type="Proteomes" id="UP000001072">
    <property type="component" value="Unassembled WGS sequence"/>
</dbReference>
<feature type="compositionally biased region" description="Acidic residues" evidence="22">
    <location>
        <begin position="141"/>
        <end position="155"/>
    </location>
</feature>
<dbReference type="RefSeq" id="XP_007413915.1">
    <property type="nucleotide sequence ID" value="XM_007413853.1"/>
</dbReference>
<comment type="catalytic activity">
    <reaction evidence="21">
        <text>ATP + H2O = ADP + phosphate + H(+)</text>
        <dbReference type="Rhea" id="RHEA:13065"/>
        <dbReference type="ChEBI" id="CHEBI:15377"/>
        <dbReference type="ChEBI" id="CHEBI:15378"/>
        <dbReference type="ChEBI" id="CHEBI:30616"/>
        <dbReference type="ChEBI" id="CHEBI:43474"/>
        <dbReference type="ChEBI" id="CHEBI:456216"/>
        <dbReference type="EC" id="5.6.2.3"/>
    </reaction>
</comment>
<dbReference type="InterPro" id="IPR027417">
    <property type="entry name" value="P-loop_NTPase"/>
</dbReference>
<evidence type="ECO:0000256" key="20">
    <source>
        <dbReference type="ARBA" id="ARBA00045702"/>
    </source>
</evidence>
<evidence type="ECO:0000256" key="22">
    <source>
        <dbReference type="SAM" id="MobiDB-lite"/>
    </source>
</evidence>
<dbReference type="Pfam" id="PF06733">
    <property type="entry name" value="DEAD_2"/>
    <property type="match status" value="1"/>
</dbReference>
<evidence type="ECO:0000256" key="3">
    <source>
        <dbReference type="ARBA" id="ARBA00008435"/>
    </source>
</evidence>
<evidence type="ECO:0000256" key="15">
    <source>
        <dbReference type="ARBA" id="ARBA00023306"/>
    </source>
</evidence>
<evidence type="ECO:0000256" key="6">
    <source>
        <dbReference type="ARBA" id="ARBA00022723"/>
    </source>
</evidence>
<keyword evidence="11" id="KW-0408">Iron</keyword>
<evidence type="ECO:0000256" key="21">
    <source>
        <dbReference type="ARBA" id="ARBA00048954"/>
    </source>
</evidence>
<keyword evidence="10" id="KW-0067">ATP-binding</keyword>
<dbReference type="EMBL" id="GL883128">
    <property type="protein sequence ID" value="EGG02802.1"/>
    <property type="molecule type" value="Genomic_DNA"/>
</dbReference>
<dbReference type="GO" id="GO:0051536">
    <property type="term" value="F:iron-sulfur cluster binding"/>
    <property type="evidence" value="ECO:0007669"/>
    <property type="project" value="UniProtKB-KW"/>
</dbReference>
<dbReference type="GO" id="GO:0036297">
    <property type="term" value="P:interstrand cross-link repair"/>
    <property type="evidence" value="ECO:0007669"/>
    <property type="project" value="EnsemblFungi"/>
</dbReference>
<keyword evidence="6" id="KW-0479">Metal-binding</keyword>
<dbReference type="InterPro" id="IPR014013">
    <property type="entry name" value="Helic_SF1/SF2_ATP-bd_DinG/Rad3"/>
</dbReference>
<dbReference type="VEuPathDB" id="FungiDB:MELLADRAFT_38383"/>
<dbReference type="GO" id="GO:0045005">
    <property type="term" value="P:DNA-templated DNA replication maintenance of fidelity"/>
    <property type="evidence" value="ECO:0007669"/>
    <property type="project" value="EnsemblFungi"/>
</dbReference>
<dbReference type="GO" id="GO:0007064">
    <property type="term" value="P:mitotic sister chromatid cohesion"/>
    <property type="evidence" value="ECO:0007669"/>
    <property type="project" value="EnsemblFungi"/>
</dbReference>
<dbReference type="SMART" id="SM00491">
    <property type="entry name" value="HELICc2"/>
    <property type="match status" value="1"/>
</dbReference>
<comment type="subcellular location">
    <subcellularLocation>
        <location evidence="2">Nucleus</location>
    </subcellularLocation>
</comment>
<feature type="domain" description="Helicase ATP-binding" evidence="23">
    <location>
        <begin position="1"/>
        <end position="370"/>
    </location>
</feature>
<sequence length="791" mass="88286">PDDIQKEFMRHLFQAVEEHKVGIFESPTGTGKSLSIICSTLTWLHSDRRRLTEEAVATLTAKLKADCPDEPDWVLKQDIERKKRELLAGEEELEKRLLAIRCQESEAKRNQNRKLDAPSKRRVCTTPTTTPSKKIATISDQSDEEFAPEDDEGQEDTIGPNGLPRSIYFTSRTHSQLSQFVSELRKTSFGLGTRLIALGSRSNLCVNEEVKKKAKSLEALNEACTDLQKGVLPNDLNLSYARQSEVRDIEELASLGKERGVCPYYGARKALRQAQIVTLPYNLLLQKSSRNALGISLTDNVIIVDEAHNLIDNVLAIHSTSISSNFLELVKNSFKIYIKKFEKKLKGSNLVHLQQLVRVFECLGNYCDELAKALPKNLGKHEEIITTNSLLQKTGVLDLLNMHDLEEYLNESKIINKISGYATKVETVMNNTDSDDKAFKTRSTFVTGFYRIQSFMLALSNAEKDGRVLSSSERSSTDEKKVVVTLRYQLLNPSETFRDVASEARSVILAGGTMAPISDFRTQLFPYLGPDQFLEFACAHIVPQENLLVRVVPHGPSKTPLELKFASRGDNKLLDDLGQSISNICNVVKDGIVCFFPSYAILDSLRDRWKTSGLLSRLENRKKVFNEPKSSADVETTLKDYASAITSPTLPQTGALLFAVVGGKLSEGINFSNELCRAVIVIGIPYPNANSIELKERIKYAETLSGGKREAGAALYSNMAFKAVNQSIGQSIRHANDWSSIILLDSRYGTENSQKKLPGWINSSLQISDNFGKLVKDLAQFNQRMNKKNVT</sequence>
<dbReference type="SUPFAM" id="SSF52540">
    <property type="entry name" value="P-loop containing nucleoside triphosphate hydrolases"/>
    <property type="match status" value="1"/>
</dbReference>
<proteinExistence type="inferred from homology"/>
<dbReference type="GO" id="GO:0043139">
    <property type="term" value="F:5'-3' DNA helicase activity"/>
    <property type="evidence" value="ECO:0007669"/>
    <property type="project" value="UniProtKB-EC"/>
</dbReference>
<dbReference type="InterPro" id="IPR013020">
    <property type="entry name" value="Rad3/Chl1-like"/>
</dbReference>
<dbReference type="GO" id="GO:0016818">
    <property type="term" value="F:hydrolase activity, acting on acid anhydrides, in phosphorus-containing anhydrides"/>
    <property type="evidence" value="ECO:0007669"/>
    <property type="project" value="InterPro"/>
</dbReference>
<dbReference type="PANTHER" id="PTHR11472">
    <property type="entry name" value="DNA REPAIR DEAD HELICASE RAD3/XP-D SUBFAMILY MEMBER"/>
    <property type="match status" value="1"/>
</dbReference>
<protein>
    <recommendedName>
        <fullName evidence="5">ATP-dependent DNA helicase CHL1</fullName>
        <ecNumber evidence="17">5.6.2.3</ecNumber>
    </recommendedName>
    <alternativeName>
        <fullName evidence="4">ATP-dependent DNA helicase chl1</fullName>
    </alternativeName>
    <alternativeName>
        <fullName evidence="16">Chromosome loss protein 1</fullName>
    </alternativeName>
    <alternativeName>
        <fullName evidence="18 19">DNA 5'-3' helicase CHL1</fullName>
    </alternativeName>
</protein>
<evidence type="ECO:0000256" key="1">
    <source>
        <dbReference type="ARBA" id="ARBA00001966"/>
    </source>
</evidence>
<dbReference type="GO" id="GO:0005634">
    <property type="term" value="C:nucleus"/>
    <property type="evidence" value="ECO:0007669"/>
    <property type="project" value="UniProtKB-SubCell"/>
</dbReference>
<keyword evidence="12" id="KW-0411">Iron-sulfur</keyword>
<dbReference type="STRING" id="747676.F4RXW7"/>
<dbReference type="GO" id="GO:0000785">
    <property type="term" value="C:chromatin"/>
    <property type="evidence" value="ECO:0007669"/>
    <property type="project" value="EnsemblFungi"/>
</dbReference>
<dbReference type="GO" id="GO:0031571">
    <property type="term" value="P:mitotic G1 DNA damage checkpoint signaling"/>
    <property type="evidence" value="ECO:0007669"/>
    <property type="project" value="EnsemblFungi"/>
</dbReference>
<dbReference type="GO" id="GO:0034085">
    <property type="term" value="P:establishment of sister chromatid cohesion"/>
    <property type="evidence" value="ECO:0007669"/>
    <property type="project" value="EnsemblFungi"/>
</dbReference>
<dbReference type="AlphaFoldDB" id="F4RXW7"/>
<evidence type="ECO:0000256" key="12">
    <source>
        <dbReference type="ARBA" id="ARBA00023014"/>
    </source>
</evidence>
<evidence type="ECO:0000259" key="23">
    <source>
        <dbReference type="PROSITE" id="PS51193"/>
    </source>
</evidence>
<dbReference type="OrthoDB" id="267079at2759"/>
<keyword evidence="13" id="KW-0413">Isomerase</keyword>
<evidence type="ECO:0000256" key="11">
    <source>
        <dbReference type="ARBA" id="ARBA00023004"/>
    </source>
</evidence>
<feature type="non-terminal residue" evidence="24">
    <location>
        <position position="1"/>
    </location>
</feature>
<dbReference type="CDD" id="cd18788">
    <property type="entry name" value="SF2_C_XPD"/>
    <property type="match status" value="1"/>
</dbReference>